<keyword evidence="3" id="KW-1185">Reference proteome</keyword>
<dbReference type="Proteomes" id="UP001177670">
    <property type="component" value="Unassembled WGS sequence"/>
</dbReference>
<evidence type="ECO:0000313" key="2">
    <source>
        <dbReference type="EMBL" id="KAK1119028.1"/>
    </source>
</evidence>
<protein>
    <submittedName>
        <fullName evidence="2">Uncharacterized protein</fullName>
    </submittedName>
</protein>
<organism evidence="2 3">
    <name type="scientific">Melipona bicolor</name>
    <dbReference type="NCBI Taxonomy" id="60889"/>
    <lineage>
        <taxon>Eukaryota</taxon>
        <taxon>Metazoa</taxon>
        <taxon>Ecdysozoa</taxon>
        <taxon>Arthropoda</taxon>
        <taxon>Hexapoda</taxon>
        <taxon>Insecta</taxon>
        <taxon>Pterygota</taxon>
        <taxon>Neoptera</taxon>
        <taxon>Endopterygota</taxon>
        <taxon>Hymenoptera</taxon>
        <taxon>Apocrita</taxon>
        <taxon>Aculeata</taxon>
        <taxon>Apoidea</taxon>
        <taxon>Anthophila</taxon>
        <taxon>Apidae</taxon>
        <taxon>Melipona</taxon>
    </lineage>
</organism>
<proteinExistence type="predicted"/>
<dbReference type="AlphaFoldDB" id="A0AA40FHL5"/>
<gene>
    <name evidence="2" type="ORF">K0M31_013800</name>
</gene>
<reference evidence="2" key="1">
    <citation type="submission" date="2021-10" db="EMBL/GenBank/DDBJ databases">
        <title>Melipona bicolor Genome sequencing and assembly.</title>
        <authorList>
            <person name="Araujo N.S."/>
            <person name="Arias M.C."/>
        </authorList>
    </citation>
    <scope>NUCLEOTIDE SEQUENCE</scope>
    <source>
        <strain evidence="2">USP_2M_L1-L4_2017</strain>
        <tissue evidence="2">Whole body</tissue>
    </source>
</reference>
<evidence type="ECO:0000256" key="1">
    <source>
        <dbReference type="SAM" id="MobiDB-lite"/>
    </source>
</evidence>
<sequence>MAPPLLSAFNTILEIDQEALSCCFARNTLPTLCPCISTYLGNLTTFVHDAYFKNKIGRTQSIIAAKFATREKFSQQTETLVSRHTACNIQKLERITISNPIKTAAASAAREPREFQLEFLQRASVEEEPRRSVFEGTGECFDRFGSVRLRYGEPIRKGEQKRPESLPPSQLGKTVAAGSAATFLSFWAVLAPGVETGTARTTRRKTAIYFEDFQRRLASWQSIRQRASAETEGPPLKLSDGQGFRGSAQSA</sequence>
<comment type="caution">
    <text evidence="2">The sequence shown here is derived from an EMBL/GenBank/DDBJ whole genome shotgun (WGS) entry which is preliminary data.</text>
</comment>
<accession>A0AA40FHL5</accession>
<name>A0AA40FHL5_9HYME</name>
<dbReference type="EMBL" id="JAHYIQ010000039">
    <property type="protein sequence ID" value="KAK1119028.1"/>
    <property type="molecule type" value="Genomic_DNA"/>
</dbReference>
<evidence type="ECO:0000313" key="3">
    <source>
        <dbReference type="Proteomes" id="UP001177670"/>
    </source>
</evidence>
<feature type="region of interest" description="Disordered" evidence="1">
    <location>
        <begin position="224"/>
        <end position="251"/>
    </location>
</feature>